<gene>
    <name evidence="1" type="ORF">METZ01_LOCUS100894</name>
</gene>
<name>A0A381W655_9ZZZZ</name>
<accession>A0A381W655</accession>
<protein>
    <submittedName>
        <fullName evidence="1">Uncharacterized protein</fullName>
    </submittedName>
</protein>
<evidence type="ECO:0000313" key="1">
    <source>
        <dbReference type="EMBL" id="SVA48040.1"/>
    </source>
</evidence>
<feature type="non-terminal residue" evidence="1">
    <location>
        <position position="119"/>
    </location>
</feature>
<proteinExistence type="predicted"/>
<organism evidence="1">
    <name type="scientific">marine metagenome</name>
    <dbReference type="NCBI Taxonomy" id="408172"/>
    <lineage>
        <taxon>unclassified sequences</taxon>
        <taxon>metagenomes</taxon>
        <taxon>ecological metagenomes</taxon>
    </lineage>
</organism>
<dbReference type="EMBL" id="UINC01010833">
    <property type="protein sequence ID" value="SVA48040.1"/>
    <property type="molecule type" value="Genomic_DNA"/>
</dbReference>
<reference evidence="1" key="1">
    <citation type="submission" date="2018-05" db="EMBL/GenBank/DDBJ databases">
        <authorList>
            <person name="Lanie J.A."/>
            <person name="Ng W.-L."/>
            <person name="Kazmierczak K.M."/>
            <person name="Andrzejewski T.M."/>
            <person name="Davidsen T.M."/>
            <person name="Wayne K.J."/>
            <person name="Tettelin H."/>
            <person name="Glass J.I."/>
            <person name="Rusch D."/>
            <person name="Podicherti R."/>
            <person name="Tsui H.-C.T."/>
            <person name="Winkler M.E."/>
        </authorList>
    </citation>
    <scope>NUCLEOTIDE SEQUENCE</scope>
</reference>
<dbReference type="AlphaFoldDB" id="A0A381W655"/>
<sequence>MNIKSILILLLAWSYFTGCGGKKEQSAISAENKVTVSKDNSTSAEQGGYGFEAIAEKLGYQTYTFSEKDGNFFGDPNAVKGGTLHYIHSLFPRTMRIIGQNSSQMINARIIQALCYESL</sequence>